<evidence type="ECO:0000256" key="1">
    <source>
        <dbReference type="PIRSR" id="PIRSR000097-1"/>
    </source>
</evidence>
<dbReference type="PROSITE" id="PS00798">
    <property type="entry name" value="ALDOKETO_REDUCTASE_1"/>
    <property type="match status" value="1"/>
</dbReference>
<keyword evidence="6" id="KW-1185">Reference proteome</keyword>
<proteinExistence type="predicted"/>
<gene>
    <name evidence="5" type="ORF">AYI69_g2489</name>
</gene>
<accession>A0A1R1YM99</accession>
<dbReference type="InterPro" id="IPR018170">
    <property type="entry name" value="Aldo/ket_reductase_CS"/>
</dbReference>
<dbReference type="InterPro" id="IPR036812">
    <property type="entry name" value="NAD(P)_OxRdtase_dom_sf"/>
</dbReference>
<dbReference type="PRINTS" id="PR00069">
    <property type="entry name" value="ALDKETRDTASE"/>
</dbReference>
<dbReference type="PANTHER" id="PTHR11732">
    <property type="entry name" value="ALDO/KETO REDUCTASE"/>
    <property type="match status" value="1"/>
</dbReference>
<comment type="caution">
    <text evidence="5">The sequence shown here is derived from an EMBL/GenBank/DDBJ whole genome shotgun (WGS) entry which is preliminary data.</text>
</comment>
<name>A0A1R1YM99_9FUNG</name>
<feature type="active site" description="Proton donor" evidence="1">
    <location>
        <position position="49"/>
    </location>
</feature>
<dbReference type="OrthoDB" id="416253at2759"/>
<evidence type="ECO:0000313" key="6">
    <source>
        <dbReference type="Proteomes" id="UP000187429"/>
    </source>
</evidence>
<dbReference type="InterPro" id="IPR023210">
    <property type="entry name" value="NADP_OxRdtase_dom"/>
</dbReference>
<dbReference type="Gene3D" id="3.20.20.100">
    <property type="entry name" value="NADP-dependent oxidoreductase domain"/>
    <property type="match status" value="1"/>
</dbReference>
<evidence type="ECO:0000313" key="5">
    <source>
        <dbReference type="EMBL" id="OMJ28047.1"/>
    </source>
</evidence>
<feature type="binding site" evidence="2">
    <location>
        <position position="111"/>
    </location>
    <ligand>
        <name>substrate</name>
    </ligand>
</feature>
<reference evidence="6" key="1">
    <citation type="submission" date="2017-01" db="EMBL/GenBank/DDBJ databases">
        <authorList>
            <person name="Wang Y."/>
            <person name="White M."/>
            <person name="Kvist S."/>
            <person name="Moncalvo J.-M."/>
        </authorList>
    </citation>
    <scope>NUCLEOTIDE SEQUENCE [LARGE SCALE GENOMIC DNA]</scope>
    <source>
        <strain evidence="6">ID-206-W2</strain>
    </source>
</reference>
<dbReference type="SUPFAM" id="SSF51430">
    <property type="entry name" value="NAD(P)-linked oxidoreductase"/>
    <property type="match status" value="1"/>
</dbReference>
<dbReference type="EMBL" id="LSSM01000730">
    <property type="protein sequence ID" value="OMJ28047.1"/>
    <property type="molecule type" value="Genomic_DNA"/>
</dbReference>
<organism evidence="5 6">
    <name type="scientific">Smittium culicis</name>
    <dbReference type="NCBI Taxonomy" id="133412"/>
    <lineage>
        <taxon>Eukaryota</taxon>
        <taxon>Fungi</taxon>
        <taxon>Fungi incertae sedis</taxon>
        <taxon>Zoopagomycota</taxon>
        <taxon>Kickxellomycotina</taxon>
        <taxon>Harpellomycetes</taxon>
        <taxon>Harpellales</taxon>
        <taxon>Legeriomycetaceae</taxon>
        <taxon>Smittium</taxon>
    </lineage>
</organism>
<evidence type="ECO:0000256" key="2">
    <source>
        <dbReference type="PIRSR" id="PIRSR000097-2"/>
    </source>
</evidence>
<feature type="site" description="Lowers pKa of active site Tyr" evidence="3">
    <location>
        <position position="78"/>
    </location>
</feature>
<protein>
    <submittedName>
        <fullName evidence="5">4-dihydromethyl-trisporate dehydrogenase</fullName>
    </submittedName>
</protein>
<dbReference type="AlphaFoldDB" id="A0A1R1YM99"/>
<dbReference type="PIRSF" id="PIRSF000097">
    <property type="entry name" value="AKR"/>
    <property type="match status" value="1"/>
</dbReference>
<dbReference type="Pfam" id="PF00248">
    <property type="entry name" value="Aldo_ket_red"/>
    <property type="match status" value="1"/>
</dbReference>
<evidence type="ECO:0000256" key="3">
    <source>
        <dbReference type="PIRSR" id="PIRSR000097-3"/>
    </source>
</evidence>
<evidence type="ECO:0000259" key="4">
    <source>
        <dbReference type="Pfam" id="PF00248"/>
    </source>
</evidence>
<feature type="domain" description="NADP-dependent oxidoreductase" evidence="4">
    <location>
        <begin position="17"/>
        <end position="303"/>
    </location>
</feature>
<dbReference type="GO" id="GO:0016491">
    <property type="term" value="F:oxidoreductase activity"/>
    <property type="evidence" value="ECO:0007669"/>
    <property type="project" value="InterPro"/>
</dbReference>
<dbReference type="Proteomes" id="UP000187429">
    <property type="component" value="Unassembled WGS sequence"/>
</dbReference>
<dbReference type="InterPro" id="IPR020471">
    <property type="entry name" value="AKR"/>
</dbReference>
<sequence>METISLSSTGDKMPLVGFGTWKIPKDVCKDVVFKAIKSGYRLIDCAPVYANEVEVGQGIKQAIDEGIVTRSDLFITSKLWSTHHRKEHVLPAIERTLKDLNLDYVDLYLIHSPLCLKYVPIDAQYPPTRFADPVKKNIVVDQVPQHETWAGMEQLVASGLARNIGVSNVNAALLIDLQSYARIKPSVLQMELHPYLTRKQLVAYAQSCGIAITAYSSFGDASYYSIGMVNQGDDFVPLLDNPAVCAIAASHGVTASQVLLKWALQQNIAVIPKSCDAGRIALNRNVDGFSLDSSEMGIIDGLNTNLRFVDPANSVPEFPLYAN</sequence>